<accession>A0ABN8ZQN5</accession>
<evidence type="ECO:0000313" key="2">
    <source>
        <dbReference type="Proteomes" id="UP001176941"/>
    </source>
</evidence>
<reference evidence="1" key="1">
    <citation type="submission" date="2023-04" db="EMBL/GenBank/DDBJ databases">
        <authorList>
            <consortium name="ELIXIR-Norway"/>
        </authorList>
    </citation>
    <scope>NUCLEOTIDE SEQUENCE [LARGE SCALE GENOMIC DNA]</scope>
</reference>
<protein>
    <submittedName>
        <fullName evidence="1">Uncharacterized protein</fullName>
    </submittedName>
</protein>
<sequence>MLVRVAEKMGQLKVLSCKANLPAYSCLEPAPNILSSLVYSWRKCFLLNGVLFLLDGDFHPVSSGHGHRRGRQARCELDLPGRLFRKVLVTAAPCQHTTFTGRVLTRASPEGPACLTPPPRLFPVLLGLLIRYYPHLLQTQGFSGF</sequence>
<proteinExistence type="predicted"/>
<dbReference type="Proteomes" id="UP001176941">
    <property type="component" value="Chromosome 4"/>
</dbReference>
<keyword evidence="2" id="KW-1185">Reference proteome</keyword>
<dbReference type="EMBL" id="OX459940">
    <property type="protein sequence ID" value="CAI9174526.1"/>
    <property type="molecule type" value="Genomic_DNA"/>
</dbReference>
<evidence type="ECO:0000313" key="1">
    <source>
        <dbReference type="EMBL" id="CAI9174526.1"/>
    </source>
</evidence>
<gene>
    <name evidence="1" type="ORF">MRATA1EN1_LOCUS23488</name>
</gene>
<organism evidence="1 2">
    <name type="scientific">Rangifer tarandus platyrhynchus</name>
    <name type="common">Svalbard reindeer</name>
    <dbReference type="NCBI Taxonomy" id="3082113"/>
    <lineage>
        <taxon>Eukaryota</taxon>
        <taxon>Metazoa</taxon>
        <taxon>Chordata</taxon>
        <taxon>Craniata</taxon>
        <taxon>Vertebrata</taxon>
        <taxon>Euteleostomi</taxon>
        <taxon>Mammalia</taxon>
        <taxon>Eutheria</taxon>
        <taxon>Laurasiatheria</taxon>
        <taxon>Artiodactyla</taxon>
        <taxon>Ruminantia</taxon>
        <taxon>Pecora</taxon>
        <taxon>Cervidae</taxon>
        <taxon>Odocoileinae</taxon>
        <taxon>Rangifer</taxon>
    </lineage>
</organism>
<name>A0ABN8ZQN5_RANTA</name>